<dbReference type="Pfam" id="PF17844">
    <property type="entry name" value="SCP_3"/>
    <property type="match status" value="1"/>
</dbReference>
<evidence type="ECO:0000259" key="1">
    <source>
        <dbReference type="Pfam" id="PF17844"/>
    </source>
</evidence>
<protein>
    <recommendedName>
        <fullName evidence="1">Bacterial SCP orthologue domain-containing protein</fullName>
    </recommendedName>
</protein>
<sequence>MPSHHKPPAVDPHELRSAVLSIADWIAAPDSTPKPPKSQLAAAVRLSAQTLASVAPGRSVELRIPPYVAVQCIAGTHHSRGTPPNVVEVSPAVWMRLVAGHMSFDEAIESGDVDASGIRAAAIGRWLPLVPL</sequence>
<reference evidence="2" key="2">
    <citation type="submission" date="2020-09" db="EMBL/GenBank/DDBJ databases">
        <authorList>
            <person name="Sun Q."/>
            <person name="Zhou Y."/>
        </authorList>
    </citation>
    <scope>NUCLEOTIDE SEQUENCE</scope>
    <source>
        <strain evidence="2">CGMCC 1.15478</strain>
    </source>
</reference>
<dbReference type="AlphaFoldDB" id="A0A916UIP0"/>
<dbReference type="Gene3D" id="3.30.1050.40">
    <property type="match status" value="1"/>
</dbReference>
<evidence type="ECO:0000313" key="2">
    <source>
        <dbReference type="EMBL" id="GGC73607.1"/>
    </source>
</evidence>
<accession>A0A916UIP0</accession>
<evidence type="ECO:0000313" key="3">
    <source>
        <dbReference type="Proteomes" id="UP000641514"/>
    </source>
</evidence>
<proteinExistence type="predicted"/>
<feature type="domain" description="Bacterial SCP orthologue" evidence="1">
    <location>
        <begin position="37"/>
        <end position="129"/>
    </location>
</feature>
<name>A0A916UIP0_9ACTN</name>
<dbReference type="InterPro" id="IPR041629">
    <property type="entry name" value="SCP_3"/>
</dbReference>
<keyword evidence="3" id="KW-1185">Reference proteome</keyword>
<comment type="caution">
    <text evidence="2">The sequence shown here is derived from an EMBL/GenBank/DDBJ whole genome shotgun (WGS) entry which is preliminary data.</text>
</comment>
<gene>
    <name evidence="2" type="ORF">GCM10011410_28450</name>
</gene>
<dbReference type="RefSeq" id="WP_188676328.1">
    <property type="nucleotide sequence ID" value="NZ_BMJH01000003.1"/>
</dbReference>
<organism evidence="2 3">
    <name type="scientific">Hoyosella rhizosphaerae</name>
    <dbReference type="NCBI Taxonomy" id="1755582"/>
    <lineage>
        <taxon>Bacteria</taxon>
        <taxon>Bacillati</taxon>
        <taxon>Actinomycetota</taxon>
        <taxon>Actinomycetes</taxon>
        <taxon>Mycobacteriales</taxon>
        <taxon>Hoyosellaceae</taxon>
        <taxon>Hoyosella</taxon>
    </lineage>
</organism>
<reference evidence="2" key="1">
    <citation type="journal article" date="2014" name="Int. J. Syst. Evol. Microbiol.">
        <title>Complete genome sequence of Corynebacterium casei LMG S-19264T (=DSM 44701T), isolated from a smear-ripened cheese.</title>
        <authorList>
            <consortium name="US DOE Joint Genome Institute (JGI-PGF)"/>
            <person name="Walter F."/>
            <person name="Albersmeier A."/>
            <person name="Kalinowski J."/>
            <person name="Ruckert C."/>
        </authorList>
    </citation>
    <scope>NUCLEOTIDE SEQUENCE</scope>
    <source>
        <strain evidence="2">CGMCC 1.15478</strain>
    </source>
</reference>
<dbReference type="Proteomes" id="UP000641514">
    <property type="component" value="Unassembled WGS sequence"/>
</dbReference>
<dbReference type="EMBL" id="BMJH01000003">
    <property type="protein sequence ID" value="GGC73607.1"/>
    <property type="molecule type" value="Genomic_DNA"/>
</dbReference>